<keyword evidence="4 11" id="KW-0812">Transmembrane</keyword>
<evidence type="ECO:0000256" key="1">
    <source>
        <dbReference type="ARBA" id="ARBA00004141"/>
    </source>
</evidence>
<name>A0ABU3C635_9FLAO</name>
<evidence type="ECO:0000259" key="12">
    <source>
        <dbReference type="PROSITE" id="PS51002"/>
    </source>
</evidence>
<dbReference type="InterPro" id="IPR036909">
    <property type="entry name" value="Cyt_c-like_dom_sf"/>
</dbReference>
<proteinExistence type="predicted"/>
<feature type="transmembrane region" description="Helical" evidence="11">
    <location>
        <begin position="249"/>
        <end position="271"/>
    </location>
</feature>
<dbReference type="PANTHER" id="PTHR19271">
    <property type="entry name" value="CYTOCHROME B"/>
    <property type="match status" value="1"/>
</dbReference>
<protein>
    <submittedName>
        <fullName evidence="15">Cytochrome b N-terminal domain-containing protein</fullName>
    </submittedName>
</protein>
<keyword evidence="7 11" id="KW-1133">Transmembrane helix</keyword>
<dbReference type="SUPFAM" id="SSF81342">
    <property type="entry name" value="Transmembrane di-heme cytochromes"/>
    <property type="match status" value="1"/>
</dbReference>
<dbReference type="Gene3D" id="1.10.760.10">
    <property type="entry name" value="Cytochrome c-like domain"/>
    <property type="match status" value="1"/>
</dbReference>
<feature type="transmembrane region" description="Helical" evidence="11">
    <location>
        <begin position="92"/>
        <end position="110"/>
    </location>
</feature>
<dbReference type="InterPro" id="IPR036150">
    <property type="entry name" value="Cyt_b/b6_C_sf"/>
</dbReference>
<comment type="subcellular location">
    <subcellularLocation>
        <location evidence="1">Membrane</location>
        <topology evidence="1">Multi-pass membrane protein</topology>
    </subcellularLocation>
</comment>
<evidence type="ECO:0000256" key="4">
    <source>
        <dbReference type="ARBA" id="ARBA00022692"/>
    </source>
</evidence>
<dbReference type="Gene3D" id="1.20.810.10">
    <property type="entry name" value="Cytochrome Bc1 Complex, Chain C"/>
    <property type="match status" value="1"/>
</dbReference>
<dbReference type="Proteomes" id="UP001262889">
    <property type="component" value="Unassembled WGS sequence"/>
</dbReference>
<dbReference type="InterPro" id="IPR005797">
    <property type="entry name" value="Cyt_b/b6_N"/>
</dbReference>
<dbReference type="InterPro" id="IPR009056">
    <property type="entry name" value="Cyt_c-like_dom"/>
</dbReference>
<sequence length="478" mass="53678">MKKKLRKIGKWLNDRGGFSEMLKPLKEHLVPPGTGWNYVWGSATLFCLIVQVLTGIALAFLYQPSVNAAYQSMQYIENQAFMGSFIRGLHNWGASGMVVLLGAHMIRVYLTAAYKYPREMSWISGIFLLGITLTMAMTGQLLRWDSNAIWTGILVAEQTGRIPFVGDAIAHFFIGGATLGGDTLNRYFAMHVFLFPALLFTIVGYHLFLVLRNGISEPPKAGRLINPKKYRSWYQKMLKKKGVPFFPDVIWRDVVFSLGVLIVLILLGWLVGAPELTKPADPTILETEPTPDWYFKWIYAIFATMNRFLEPYFLFFGPLLGIILLFSVPFLSRGGERSPLRRPWAIVGVAITIVTVGSLTYAGLWANWVPDFKAAPLGEYVSVPQEEPMAERGKHLFYEMKCIYCHKIGKKGGSNGPALTKVENRLDEQQLILQISNGSADMPAYGGSLSSSEIKALVAFLLSEKKVNEEKRETRNKE</sequence>
<evidence type="ECO:0000259" key="13">
    <source>
        <dbReference type="PROSITE" id="PS51003"/>
    </source>
</evidence>
<comment type="caution">
    <text evidence="15">The sequence shown here is derived from an EMBL/GenBank/DDBJ whole genome shotgun (WGS) entry which is preliminary data.</text>
</comment>
<dbReference type="PROSITE" id="PS51007">
    <property type="entry name" value="CYTC"/>
    <property type="match status" value="1"/>
</dbReference>
<dbReference type="SUPFAM" id="SSF46626">
    <property type="entry name" value="Cytochrome c"/>
    <property type="match status" value="1"/>
</dbReference>
<evidence type="ECO:0000256" key="5">
    <source>
        <dbReference type="ARBA" id="ARBA00022723"/>
    </source>
</evidence>
<feature type="transmembrane region" description="Helical" evidence="11">
    <location>
        <begin position="38"/>
        <end position="62"/>
    </location>
</feature>
<feature type="transmembrane region" description="Helical" evidence="11">
    <location>
        <begin position="122"/>
        <end position="142"/>
    </location>
</feature>
<keyword evidence="16" id="KW-1185">Reference proteome</keyword>
<evidence type="ECO:0000259" key="14">
    <source>
        <dbReference type="PROSITE" id="PS51007"/>
    </source>
</evidence>
<dbReference type="InterPro" id="IPR016174">
    <property type="entry name" value="Di-haem_cyt_TM"/>
</dbReference>
<dbReference type="Pfam" id="PF00033">
    <property type="entry name" value="Cytochrome_B"/>
    <property type="match status" value="1"/>
</dbReference>
<dbReference type="InterPro" id="IPR005798">
    <property type="entry name" value="Cyt_b/b6_C"/>
</dbReference>
<evidence type="ECO:0000256" key="3">
    <source>
        <dbReference type="ARBA" id="ARBA00022617"/>
    </source>
</evidence>
<feature type="transmembrane region" description="Helical" evidence="11">
    <location>
        <begin position="188"/>
        <end position="211"/>
    </location>
</feature>
<feature type="transmembrane region" description="Helical" evidence="11">
    <location>
        <begin position="312"/>
        <end position="332"/>
    </location>
</feature>
<reference evidence="15 16" key="1">
    <citation type="submission" date="2023-09" db="EMBL/GenBank/DDBJ databases">
        <authorList>
            <person name="Rey-Velasco X."/>
        </authorList>
    </citation>
    <scope>NUCLEOTIDE SEQUENCE [LARGE SCALE GENOMIC DNA]</scope>
    <source>
        <strain evidence="15 16">F363</strain>
    </source>
</reference>
<dbReference type="Pfam" id="PF00032">
    <property type="entry name" value="Cytochrom_B_C"/>
    <property type="match status" value="1"/>
</dbReference>
<keyword evidence="3 10" id="KW-0349">Heme</keyword>
<evidence type="ECO:0000256" key="11">
    <source>
        <dbReference type="SAM" id="Phobius"/>
    </source>
</evidence>
<evidence type="ECO:0000256" key="9">
    <source>
        <dbReference type="ARBA" id="ARBA00023136"/>
    </source>
</evidence>
<feature type="domain" description="Cytochrome c" evidence="14">
    <location>
        <begin position="388"/>
        <end position="465"/>
    </location>
</feature>
<evidence type="ECO:0000313" key="15">
    <source>
        <dbReference type="EMBL" id="MDT0641810.1"/>
    </source>
</evidence>
<keyword evidence="2" id="KW-0813">Transport</keyword>
<dbReference type="PANTHER" id="PTHR19271:SF16">
    <property type="entry name" value="CYTOCHROME B"/>
    <property type="match status" value="1"/>
</dbReference>
<feature type="domain" description="Cytochrome b/b6 N-terminal region profile" evidence="12">
    <location>
        <begin position="8"/>
        <end position="219"/>
    </location>
</feature>
<dbReference type="SUPFAM" id="SSF81648">
    <property type="entry name" value="a domain/subunit of cytochrome bc1 complex (Ubiquinol-cytochrome c reductase)"/>
    <property type="match status" value="1"/>
</dbReference>
<keyword evidence="6" id="KW-0249">Electron transport</keyword>
<feature type="transmembrane region" description="Helical" evidence="11">
    <location>
        <begin position="344"/>
        <end position="366"/>
    </location>
</feature>
<keyword evidence="8 10" id="KW-0408">Iron</keyword>
<evidence type="ECO:0000256" key="10">
    <source>
        <dbReference type="PROSITE-ProRule" id="PRU00433"/>
    </source>
</evidence>
<evidence type="ECO:0000313" key="16">
    <source>
        <dbReference type="Proteomes" id="UP001262889"/>
    </source>
</evidence>
<gene>
    <name evidence="15" type="ORF">RM553_03095</name>
</gene>
<dbReference type="InterPro" id="IPR027387">
    <property type="entry name" value="Cytb/b6-like_sf"/>
</dbReference>
<evidence type="ECO:0000256" key="6">
    <source>
        <dbReference type="ARBA" id="ARBA00022982"/>
    </source>
</evidence>
<dbReference type="RefSeq" id="WP_311533518.1">
    <property type="nucleotide sequence ID" value="NZ_JAVRHQ010000002.1"/>
</dbReference>
<evidence type="ECO:0000256" key="8">
    <source>
        <dbReference type="ARBA" id="ARBA00023004"/>
    </source>
</evidence>
<dbReference type="EMBL" id="JAVRHQ010000002">
    <property type="protein sequence ID" value="MDT0641810.1"/>
    <property type="molecule type" value="Genomic_DNA"/>
</dbReference>
<feature type="domain" description="Cytochrome b/b6 C-terminal region profile" evidence="13">
    <location>
        <begin position="235"/>
        <end position="363"/>
    </location>
</feature>
<evidence type="ECO:0000256" key="2">
    <source>
        <dbReference type="ARBA" id="ARBA00022448"/>
    </source>
</evidence>
<dbReference type="PROSITE" id="PS51002">
    <property type="entry name" value="CYTB_NTER"/>
    <property type="match status" value="1"/>
</dbReference>
<accession>A0ABU3C635</accession>
<dbReference type="PROSITE" id="PS51003">
    <property type="entry name" value="CYTB_CTER"/>
    <property type="match status" value="1"/>
</dbReference>
<keyword evidence="9 11" id="KW-0472">Membrane</keyword>
<organism evidence="15 16">
    <name type="scientific">Autumnicola tepida</name>
    <dbReference type="NCBI Taxonomy" id="3075595"/>
    <lineage>
        <taxon>Bacteria</taxon>
        <taxon>Pseudomonadati</taxon>
        <taxon>Bacteroidota</taxon>
        <taxon>Flavobacteriia</taxon>
        <taxon>Flavobacteriales</taxon>
        <taxon>Flavobacteriaceae</taxon>
        <taxon>Autumnicola</taxon>
    </lineage>
</organism>
<keyword evidence="5 10" id="KW-0479">Metal-binding</keyword>
<evidence type="ECO:0000256" key="7">
    <source>
        <dbReference type="ARBA" id="ARBA00022989"/>
    </source>
</evidence>
<dbReference type="Pfam" id="PF13442">
    <property type="entry name" value="Cytochrome_CBB3"/>
    <property type="match status" value="1"/>
</dbReference>